<keyword evidence="4" id="KW-1185">Reference proteome</keyword>
<proteinExistence type="predicted"/>
<dbReference type="PANTHER" id="PTHR42872">
    <property type="entry name" value="PROTEIN-GLUTAMATE METHYLESTERASE/PROTEIN-GLUTAMINE GLUTAMINASE"/>
    <property type="match status" value="1"/>
</dbReference>
<dbReference type="GO" id="GO:0000160">
    <property type="term" value="P:phosphorelay signal transduction system"/>
    <property type="evidence" value="ECO:0007669"/>
    <property type="project" value="InterPro"/>
</dbReference>
<dbReference type="Proteomes" id="UP000018949">
    <property type="component" value="Unassembled WGS sequence"/>
</dbReference>
<accession>W4RRL6</accession>
<dbReference type="PROSITE" id="PS50110">
    <property type="entry name" value="RESPONSE_REGULATORY"/>
    <property type="match status" value="1"/>
</dbReference>
<protein>
    <submittedName>
        <fullName evidence="3">Stage 0 sporulation two-component response regulator</fullName>
    </submittedName>
</protein>
<name>W4RRL6_9BACI</name>
<reference evidence="3 4" key="1">
    <citation type="submission" date="2013-12" db="EMBL/GenBank/DDBJ databases">
        <title>NBRP : Genome information of microbial organism related human and environment.</title>
        <authorList>
            <person name="Hattori M."/>
            <person name="Oshima K."/>
            <person name="Inaba H."/>
            <person name="Suda W."/>
            <person name="Sakamoto M."/>
            <person name="Iino T."/>
            <person name="Kitahara M."/>
            <person name="Oshida Y."/>
            <person name="Iida T."/>
            <person name="Kudo T."/>
            <person name="Itoh T."/>
            <person name="Ahmed I."/>
            <person name="Ohkuma M."/>
        </authorList>
    </citation>
    <scope>NUCLEOTIDE SEQUENCE [LARGE SCALE GENOMIC DNA]</scope>
    <source>
        <strain evidence="3 4">JCM 21738</strain>
    </source>
</reference>
<dbReference type="SUPFAM" id="SSF52172">
    <property type="entry name" value="CheY-like"/>
    <property type="match status" value="1"/>
</dbReference>
<dbReference type="eggNOG" id="COG0745">
    <property type="taxonomic scope" value="Bacteria"/>
</dbReference>
<organism evidence="3 4">
    <name type="scientific">Mesobacillus boroniphilus JCM 21738</name>
    <dbReference type="NCBI Taxonomy" id="1294265"/>
    <lineage>
        <taxon>Bacteria</taxon>
        <taxon>Bacillati</taxon>
        <taxon>Bacillota</taxon>
        <taxon>Bacilli</taxon>
        <taxon>Bacillales</taxon>
        <taxon>Bacillaceae</taxon>
        <taxon>Mesobacillus</taxon>
    </lineage>
</organism>
<comment type="caution">
    <text evidence="3">The sequence shown here is derived from an EMBL/GenBank/DDBJ whole genome shotgun (WGS) entry which is preliminary data.</text>
</comment>
<evidence type="ECO:0000313" key="3">
    <source>
        <dbReference type="EMBL" id="GAE46503.1"/>
    </source>
</evidence>
<gene>
    <name evidence="3" type="ORF">JCM21738_3411</name>
</gene>
<keyword evidence="1" id="KW-0597">Phosphoprotein</keyword>
<dbReference type="EMBL" id="BAUW01000046">
    <property type="protein sequence ID" value="GAE46503.1"/>
    <property type="molecule type" value="Genomic_DNA"/>
</dbReference>
<feature type="domain" description="Response regulatory" evidence="2">
    <location>
        <begin position="5"/>
        <end position="81"/>
    </location>
</feature>
<dbReference type="InterPro" id="IPR001789">
    <property type="entry name" value="Sig_transdc_resp-reg_receiver"/>
</dbReference>
<evidence type="ECO:0000313" key="4">
    <source>
        <dbReference type="Proteomes" id="UP000018949"/>
    </source>
</evidence>
<sequence length="81" mass="9203">MNKIKVCVVDDNRELVGLLEEYISSQDDMEIVGVAHNGQECLEMLEDTDPDVLLLDIIMPHLDGLAVLERLREMKKGSFQM</sequence>
<evidence type="ECO:0000259" key="2">
    <source>
        <dbReference type="PROSITE" id="PS50110"/>
    </source>
</evidence>
<dbReference type="PANTHER" id="PTHR42872:SF6">
    <property type="entry name" value="PROTEIN-GLUTAMATE METHYLESTERASE_PROTEIN-GLUTAMINE GLUTAMINASE"/>
    <property type="match status" value="1"/>
</dbReference>
<dbReference type="Pfam" id="PF00072">
    <property type="entry name" value="Response_reg"/>
    <property type="match status" value="1"/>
</dbReference>
<feature type="modified residue" description="4-aspartylphosphate" evidence="1">
    <location>
        <position position="56"/>
    </location>
</feature>
<dbReference type="Gene3D" id="3.40.50.2300">
    <property type="match status" value="1"/>
</dbReference>
<dbReference type="InterPro" id="IPR011006">
    <property type="entry name" value="CheY-like_superfamily"/>
</dbReference>
<evidence type="ECO:0000256" key="1">
    <source>
        <dbReference type="PROSITE-ProRule" id="PRU00169"/>
    </source>
</evidence>
<dbReference type="AlphaFoldDB" id="W4RRL6"/>